<keyword evidence="2" id="KW-1185">Reference proteome</keyword>
<dbReference type="EMBL" id="MH632120">
    <property type="protein sequence ID" value="AXN53317.1"/>
    <property type="molecule type" value="Genomic_DNA"/>
</dbReference>
<dbReference type="GeneID" id="60320800"/>
<accession>A0A346FC92</accession>
<name>A0A346FC92_9CAUD</name>
<proteinExistence type="predicted"/>
<dbReference type="KEGG" id="vg:60320800"/>
<gene>
    <name evidence="1" type="primary">45</name>
    <name evidence="1" type="ORF">PBI_THONKO_45</name>
</gene>
<evidence type="ECO:0000313" key="1">
    <source>
        <dbReference type="EMBL" id="AXN53317.1"/>
    </source>
</evidence>
<protein>
    <submittedName>
        <fullName evidence="1">Uncharacterized protein</fullName>
    </submittedName>
</protein>
<dbReference type="Proteomes" id="UP000259812">
    <property type="component" value="Genome"/>
</dbReference>
<organism evidence="1 2">
    <name type="scientific">Mycobacterium phage Thonko</name>
    <dbReference type="NCBI Taxonomy" id="2282910"/>
    <lineage>
        <taxon>Viruses</taxon>
        <taxon>Duplodnaviria</taxon>
        <taxon>Heunggongvirae</taxon>
        <taxon>Uroviricota</taxon>
        <taxon>Caudoviricetes</taxon>
        <taxon>Bclasvirinae</taxon>
        <taxon>Thonkovirus</taxon>
        <taxon>Thonkovirus thonko</taxon>
    </lineage>
</organism>
<dbReference type="InterPro" id="IPR046053">
    <property type="entry name" value="DUF6011"/>
</dbReference>
<sequence length="270" mass="29132">MGTPFMHQPEAADQFVTPATAAQIERAIVPMIRDRAWNSDANVADQPKYVSRVAALHVVFAFVTGEIPVPADNAALRAAVADDADLGVRVNRVLALLVADARPGYEFAYAVLTKQGASKLIEWLAAQPFKSQAREVEAAFDRSEAIDKIAAAAAPEVTSYRSDEVPAGRYAIDTAEGAINEVAFYRVDRPESGKWAGFVFVKHIVGDDEQRLGKAQGHKIIDRIAEVGAEAASARYGHEIGECGICGRQLTNDDSRERGIGPVCARKVGW</sequence>
<reference evidence="2" key="1">
    <citation type="submission" date="2018-07" db="EMBL/GenBank/DDBJ databases">
        <authorList>
            <person name="Quirk P.G."/>
            <person name="Krulwich T.A."/>
        </authorList>
    </citation>
    <scope>NUCLEOTIDE SEQUENCE [LARGE SCALE GENOMIC DNA]</scope>
</reference>
<dbReference type="Pfam" id="PF19474">
    <property type="entry name" value="DUF6011"/>
    <property type="match status" value="1"/>
</dbReference>
<dbReference type="RefSeq" id="YP_009949396.1">
    <property type="nucleotide sequence ID" value="NC_051580.1"/>
</dbReference>
<evidence type="ECO:0000313" key="2">
    <source>
        <dbReference type="Proteomes" id="UP000259812"/>
    </source>
</evidence>